<dbReference type="GO" id="GO:0030488">
    <property type="term" value="P:tRNA methylation"/>
    <property type="evidence" value="ECO:0007669"/>
    <property type="project" value="InterPro"/>
</dbReference>
<feature type="coiled-coil region" evidence="3">
    <location>
        <begin position="774"/>
        <end position="801"/>
    </location>
</feature>
<sequence>MTSVLQYLDKEQLFSVALALVLKIHTSPESLEILCQIVRLLDENQLQDIYPGLASFSLEAVTEGNEACFKHVIALIENVSSLLEEVLSHIDRLLTQEMCKFNFVQNILIQEETSQSVPIESDVILHIFSFLLLLFTTEALNTHDSLTKLDKTISVLLGHKDESVVSECSKLIRWRIPLICAQSLSDDKDAEFYWNLVWQLQRNASSTIHKRNASIMWLRLLSELFLKVQNNPFFQNTVVNQDFYWNFLQEGLGNSSHEQRKFSLSILQYSIKLINSSFTTNCFSWNTSNKSNLLREWSRFTTLFEILGVDTSLHQLQAATNDFLHIMTPQSLIHPSWGFCLLSTGFRAPMDSVRKASAFILMNIKSDGLSSLRYGLPFYEKHFLPYLMLSRHFNVRKVSKDSNTLQCEFGTKFTDFLASIIQNMRDDEESANFVRSTLRVLISRKDIFDAVKIYTTWGIVKGLNGRRVLKFGCDDEYLIKLFDSPTEGQLYHRVVQTLNLQLILCLEATSLMDMVEILLKFANYNGFTIICQNLTLIRERLKEQSYTSEHYRQATQSECSKLLAVVLSHLLCGNVDINDLIGRFGSLVLCKLLESGCTIPPLSDGQITTIQSKISTPASSLTIESLASVDWSAYVDLCSRLSLSPFFKDIRSTLMLPSVLEIATLNHKLCLLKKIIRVAGFRDIQMTVAEVVSWIKSIPNTPEYFQGIDEFYKVRETIVGEFHELLEICVSSSEISLDDVNVLLLSLDESTHPVTCKASCNIAKQLVHKGLLPVEQLTELLKRLLTTAEILDEERFKLEDRDLHRLLIETFLHSLVLEQAVNCIVLAQVISRFSDIILKNAHARRGLLPKLMESLSSFQLQQPDTFELLTFIPDLLFRVATLRQLDISAFSIETIIASLYDSCLAPKSGSNLYKEIYGQQEITYKAILYTILNSFQTDSAARKMLDRCLAVDCPHVAANDIRFNDGNGEFVRCQIAKIIVSVMDLVEPKEFALTYVPRLFEIVENEPSPLVRTYLEWSIAYLLAHSPELLEKTFDSLSVLLNNHELKPVLVTVYERIIFLALQSMTPKEESKQISRLIGLVVPAAATNKAVVRHISMSLAISISEEIQTKKLDVSAELISIVNNMYSSFAATSAFSRFRSGAACLWDVVKDLDLVHISGGLLVELTSCDVDHVTQSEFHEHVGKEHIQRLNHPIGEPRKEQWVGGVTSEGSAFSEQNKKKQSPLQTKGGAWTTVIEKDKKTEISDLARSNLIVVASLVDKPPNLGGICRLCDVLGAGLLTLHDIKVKEHPQFKNVAVTAEHWMPMTEVKQELIASFLGEKKAEGYKLIGLEQTDKSVVLDSKLKFPKKSLILLGREKEGIPGELLAELDLCVEIKQVGVIRSMNIQTASAVIVHAYSSQNC</sequence>
<accession>A0A4P9ZJW6</accession>
<feature type="domain" description="tRNA/rRNA methyltransferase SpoU type" evidence="4">
    <location>
        <begin position="1251"/>
        <end position="1393"/>
    </location>
</feature>
<evidence type="ECO:0000313" key="5">
    <source>
        <dbReference type="EMBL" id="RKP32842.1"/>
    </source>
</evidence>
<dbReference type="GO" id="GO:0003723">
    <property type="term" value="F:RNA binding"/>
    <property type="evidence" value="ECO:0007669"/>
    <property type="project" value="InterPro"/>
</dbReference>
<dbReference type="Pfam" id="PF00588">
    <property type="entry name" value="SpoU_methylase"/>
    <property type="match status" value="1"/>
</dbReference>
<dbReference type="SUPFAM" id="SSF75217">
    <property type="entry name" value="alpha/beta knot"/>
    <property type="match status" value="1"/>
</dbReference>
<dbReference type="GO" id="GO:0016423">
    <property type="term" value="F:tRNA (guanine) methyltransferase activity"/>
    <property type="evidence" value="ECO:0007669"/>
    <property type="project" value="InterPro"/>
</dbReference>
<dbReference type="OrthoDB" id="241340at2759"/>
<keyword evidence="2" id="KW-0808">Transferase</keyword>
<dbReference type="InterPro" id="IPR029026">
    <property type="entry name" value="tRNA_m1G_MTases_N"/>
</dbReference>
<dbReference type="Proteomes" id="UP000268321">
    <property type="component" value="Unassembled WGS sequence"/>
</dbReference>
<gene>
    <name evidence="5" type="ORF">METBISCDRAFT_21105</name>
</gene>
<keyword evidence="3" id="KW-0175">Coiled coil</keyword>
<dbReference type="InterPro" id="IPR001537">
    <property type="entry name" value="SpoU_MeTrfase"/>
</dbReference>
<dbReference type="PANTHER" id="PTHR12029:SF11">
    <property type="entry name" value="METHYLTRANSFERASE TARBP1-RELATED"/>
    <property type="match status" value="1"/>
</dbReference>
<evidence type="ECO:0000256" key="3">
    <source>
        <dbReference type="SAM" id="Coils"/>
    </source>
</evidence>
<dbReference type="FunFam" id="3.40.1280.10:FF:000022">
    <property type="entry name" value="Trm3p"/>
    <property type="match status" value="1"/>
</dbReference>
<keyword evidence="6" id="KW-1185">Reference proteome</keyword>
<dbReference type="InterPro" id="IPR045330">
    <property type="entry name" value="TRM3/TARBP1"/>
</dbReference>
<proteinExistence type="predicted"/>
<name>A0A4P9ZJW6_9ASCO</name>
<evidence type="ECO:0000256" key="1">
    <source>
        <dbReference type="ARBA" id="ARBA00022603"/>
    </source>
</evidence>
<dbReference type="Gene3D" id="3.40.1280.10">
    <property type="match status" value="1"/>
</dbReference>
<organism evidence="5 6">
    <name type="scientific">Metschnikowia bicuspidata</name>
    <dbReference type="NCBI Taxonomy" id="27322"/>
    <lineage>
        <taxon>Eukaryota</taxon>
        <taxon>Fungi</taxon>
        <taxon>Dikarya</taxon>
        <taxon>Ascomycota</taxon>
        <taxon>Saccharomycotina</taxon>
        <taxon>Pichiomycetes</taxon>
        <taxon>Metschnikowiaceae</taxon>
        <taxon>Metschnikowia</taxon>
    </lineage>
</organism>
<dbReference type="CDD" id="cd18091">
    <property type="entry name" value="SpoU-like_TRM3-like"/>
    <property type="match status" value="1"/>
</dbReference>
<dbReference type="EMBL" id="ML004429">
    <property type="protein sequence ID" value="RKP32842.1"/>
    <property type="molecule type" value="Genomic_DNA"/>
</dbReference>
<dbReference type="PANTHER" id="PTHR12029">
    <property type="entry name" value="RNA METHYLTRANSFERASE"/>
    <property type="match status" value="1"/>
</dbReference>
<evidence type="ECO:0000256" key="2">
    <source>
        <dbReference type="ARBA" id="ARBA00022679"/>
    </source>
</evidence>
<keyword evidence="1" id="KW-0489">Methyltransferase</keyword>
<dbReference type="InterPro" id="IPR029028">
    <property type="entry name" value="Alpha/beta_knot_MTases"/>
</dbReference>
<reference evidence="6" key="1">
    <citation type="journal article" date="2018" name="Nat. Microbiol.">
        <title>Leveraging single-cell genomics to expand the fungal tree of life.</title>
        <authorList>
            <person name="Ahrendt S.R."/>
            <person name="Quandt C.A."/>
            <person name="Ciobanu D."/>
            <person name="Clum A."/>
            <person name="Salamov A."/>
            <person name="Andreopoulos B."/>
            <person name="Cheng J.F."/>
            <person name="Woyke T."/>
            <person name="Pelin A."/>
            <person name="Henrissat B."/>
            <person name="Reynolds N.K."/>
            <person name="Benny G.L."/>
            <person name="Smith M.E."/>
            <person name="James T.Y."/>
            <person name="Grigoriev I.V."/>
        </authorList>
    </citation>
    <scope>NUCLEOTIDE SEQUENCE [LARGE SCALE GENOMIC DNA]</scope>
    <source>
        <strain evidence="6">Baker2002</strain>
    </source>
</reference>
<evidence type="ECO:0000259" key="4">
    <source>
        <dbReference type="Pfam" id="PF00588"/>
    </source>
</evidence>
<evidence type="ECO:0000313" key="6">
    <source>
        <dbReference type="Proteomes" id="UP000268321"/>
    </source>
</evidence>
<protein>
    <recommendedName>
        <fullName evidence="4">tRNA/rRNA methyltransferase SpoU type domain-containing protein</fullName>
    </recommendedName>
</protein>
<dbReference type="InterPro" id="IPR044748">
    <property type="entry name" value="Trm3/TARBP1_C"/>
</dbReference>